<dbReference type="RefSeq" id="WP_004129505.1">
    <property type="nucleotide sequence ID" value="NZ_ADES01000025.1"/>
</dbReference>
<dbReference type="AlphaFoldDB" id="I4LY05"/>
<dbReference type="Proteomes" id="UP000032875">
    <property type="component" value="Unassembled WGS sequence"/>
</dbReference>
<evidence type="ECO:0000313" key="2">
    <source>
        <dbReference type="EMBL" id="EIK81845.1"/>
    </source>
</evidence>
<feature type="chain" id="PRO_5003693813" evidence="1">
    <location>
        <begin position="28"/>
        <end position="108"/>
    </location>
</feature>
<sequence length="108" mass="12208">MKKYYSKTLAFVLSGLCVFSCAQTASAGELKLWEHEYFEGNYAAFSNCDVDFQDNVYDSGKQNLVRWVSIWDSQLFGDRRIAKILKNRSVKSFNVINAADHASCFGGD</sequence>
<name>I4LY05_GARVA</name>
<organism evidence="2 3">
    <name type="scientific">Gardnerella vaginalis 1500E</name>
    <dbReference type="NCBI Taxonomy" id="698957"/>
    <lineage>
        <taxon>Bacteria</taxon>
        <taxon>Bacillati</taxon>
        <taxon>Actinomycetota</taxon>
        <taxon>Actinomycetes</taxon>
        <taxon>Bifidobacteriales</taxon>
        <taxon>Bifidobacteriaceae</taxon>
        <taxon>Gardnerella</taxon>
    </lineage>
</organism>
<dbReference type="PATRIC" id="fig|698957.3.peg.1101"/>
<keyword evidence="1" id="KW-0732">Signal</keyword>
<protein>
    <submittedName>
        <fullName evidence="2">Uncharacterized protein</fullName>
    </submittedName>
</protein>
<evidence type="ECO:0000313" key="3">
    <source>
        <dbReference type="Proteomes" id="UP000032875"/>
    </source>
</evidence>
<reference evidence="2 3" key="1">
    <citation type="journal article" date="2012" name="J. Bacteriol.">
        <title>Comparative Genomic Analyses of 17 Clinical Isolates of Gardnerella vaginalis Provide Evidence of Multiple Genetically Isolated Clades Consistent with Subspeciation into Genovars.</title>
        <authorList>
            <person name="Ahmed A."/>
            <person name="Earl J."/>
            <person name="Retchless A."/>
            <person name="Hillier S."/>
            <person name="Rabe L."/>
            <person name="Cherpes T."/>
            <person name="Powell E."/>
            <person name="Janto B."/>
            <person name="Eutsey R."/>
            <person name="Hiller N.L."/>
            <person name="Boissy R."/>
            <person name="Dahlgreen M."/>
            <person name="Hall B."/>
            <person name="Costerton J."/>
            <person name="Post J.C."/>
            <person name="Hu F."/>
            <person name="Ehrlich G."/>
        </authorList>
    </citation>
    <scope>NUCLEOTIDE SEQUENCE [LARGE SCALE GENOMIC DNA]</scope>
    <source>
        <strain evidence="2 3">1500E</strain>
    </source>
</reference>
<feature type="signal peptide" evidence="1">
    <location>
        <begin position="1"/>
        <end position="27"/>
    </location>
</feature>
<proteinExistence type="predicted"/>
<evidence type="ECO:0000256" key="1">
    <source>
        <dbReference type="SAM" id="SignalP"/>
    </source>
</evidence>
<accession>I4LY05</accession>
<gene>
    <name evidence="2" type="ORF">CGSMWGv1500E_05706</name>
</gene>
<dbReference type="EMBL" id="ADES01000025">
    <property type="protein sequence ID" value="EIK81845.1"/>
    <property type="molecule type" value="Genomic_DNA"/>
</dbReference>
<comment type="caution">
    <text evidence="2">The sequence shown here is derived from an EMBL/GenBank/DDBJ whole genome shotgun (WGS) entry which is preliminary data.</text>
</comment>